<dbReference type="PANTHER" id="PTHR39159:SF1">
    <property type="entry name" value="UPF0374 PROTEIN YGAC"/>
    <property type="match status" value="1"/>
</dbReference>
<evidence type="ECO:0000256" key="1">
    <source>
        <dbReference type="ARBA" id="ARBA00022801"/>
    </source>
</evidence>
<dbReference type="KEGG" id="arev:RVR_3227"/>
<accession>A0A7U3URM7</accession>
<keyword evidence="1" id="KW-0378">Hydrolase</keyword>
<evidence type="ECO:0000313" key="4">
    <source>
        <dbReference type="Proteomes" id="UP000595703"/>
    </source>
</evidence>
<organism evidence="3 4">
    <name type="scientific">Actinacidiphila reveromycinica</name>
    <dbReference type="NCBI Taxonomy" id="659352"/>
    <lineage>
        <taxon>Bacteria</taxon>
        <taxon>Bacillati</taxon>
        <taxon>Actinomycetota</taxon>
        <taxon>Actinomycetes</taxon>
        <taxon>Kitasatosporales</taxon>
        <taxon>Streptomycetaceae</taxon>
        <taxon>Actinacidiphila</taxon>
    </lineage>
</organism>
<reference evidence="3 4" key="3">
    <citation type="journal article" date="2011" name="Nat. Chem. Biol.">
        <title>Reveromycin A biosynthesis uses RevG and RevJ for stereospecific spiroacetal formation.</title>
        <authorList>
            <person name="Takahashi S."/>
            <person name="Toyoda A."/>
            <person name="Sekiyama Y."/>
            <person name="Takagi H."/>
            <person name="Nogawa T."/>
            <person name="Uramoto M."/>
            <person name="Suzuki R."/>
            <person name="Koshino H."/>
            <person name="Kumano T."/>
            <person name="Panthee S."/>
            <person name="Dairi T."/>
            <person name="Ishikawa J."/>
            <person name="Ikeda H."/>
            <person name="Sakaki Y."/>
            <person name="Osada H."/>
        </authorList>
    </citation>
    <scope>NUCLEOTIDE SEQUENCE [LARGE SCALE GENOMIC DNA]</scope>
    <source>
        <strain evidence="3 4">SN-593</strain>
    </source>
</reference>
<protein>
    <recommendedName>
        <fullName evidence="2">DUF402 domain-containing protein</fullName>
    </recommendedName>
</protein>
<proteinExistence type="predicted"/>
<reference evidence="3 4" key="1">
    <citation type="journal article" date="2010" name="J. Bacteriol.">
        <title>Biochemical characterization of a novel indole prenyltransferase from Streptomyces sp. SN-593.</title>
        <authorList>
            <person name="Takahashi S."/>
            <person name="Takagi H."/>
            <person name="Toyoda A."/>
            <person name="Uramoto M."/>
            <person name="Nogawa T."/>
            <person name="Ueki M."/>
            <person name="Sakaki Y."/>
            <person name="Osada H."/>
        </authorList>
    </citation>
    <scope>NUCLEOTIDE SEQUENCE [LARGE SCALE GENOMIC DNA]</scope>
    <source>
        <strain evidence="3 4">SN-593</strain>
    </source>
</reference>
<dbReference type="Gene3D" id="2.40.380.10">
    <property type="entry name" value="FomD-like"/>
    <property type="match status" value="1"/>
</dbReference>
<name>A0A7U3URM7_9ACTN</name>
<sequence>MAGFAPGTTVVRRDVFRGRVWSAQALRVVHDSPEALVVACRPGAESLAPRAWIECQVTGDAPDRMRALDDLASGGWELGRWTWRDTVQLLWNPPATYFSVNAFYEPDGDHRLDHWYVNFQRPLRRTPLGFDTFDLLVDLVVAPDLSRWTWKDEDEYAQGRRLGVVDDADHAAVEAARGQVLAMIEGGEGPFAAGAGWRQWTSSPAWPAAVLPEAAAHAEVSEVSEVL</sequence>
<reference evidence="3 4" key="4">
    <citation type="journal article" date="2020" name="Sci. Rep.">
        <title>beta-carboline chemical signals induce reveromycin production through a LuxR family regulator in Streptomyces sp. SN-593.</title>
        <authorList>
            <person name="Panthee S."/>
            <person name="Kito N."/>
            <person name="Hayashi T."/>
            <person name="Shimizu T."/>
            <person name="Ishikawa J."/>
            <person name="Hamamoto H."/>
            <person name="Osada H."/>
            <person name="Takahashi S."/>
        </authorList>
    </citation>
    <scope>NUCLEOTIDE SEQUENCE [LARGE SCALE GENOMIC DNA]</scope>
    <source>
        <strain evidence="3 4">SN-593</strain>
    </source>
</reference>
<dbReference type="RefSeq" id="WP_202233756.1">
    <property type="nucleotide sequence ID" value="NZ_AP018365.1"/>
</dbReference>
<dbReference type="AlphaFoldDB" id="A0A7U3URM7"/>
<dbReference type="InterPro" id="IPR050212">
    <property type="entry name" value="Ntdp-like"/>
</dbReference>
<dbReference type="SUPFAM" id="SSF159234">
    <property type="entry name" value="FomD-like"/>
    <property type="match status" value="1"/>
</dbReference>
<evidence type="ECO:0000313" key="3">
    <source>
        <dbReference type="EMBL" id="BBA97466.1"/>
    </source>
</evidence>
<dbReference type="Proteomes" id="UP000595703">
    <property type="component" value="Chromosome"/>
</dbReference>
<evidence type="ECO:0000259" key="2">
    <source>
        <dbReference type="Pfam" id="PF04167"/>
    </source>
</evidence>
<gene>
    <name evidence="3" type="ORF">RVR_3227</name>
</gene>
<dbReference type="Pfam" id="PF04167">
    <property type="entry name" value="DUF402"/>
    <property type="match status" value="1"/>
</dbReference>
<dbReference type="PANTHER" id="PTHR39159">
    <property type="match status" value="1"/>
</dbReference>
<reference evidence="3 4" key="2">
    <citation type="journal article" date="2011" name="J. Antibiot.">
        <title>Furaquinocins I and J: novel polyketide isoprenoid hybrid compounds from Streptomyces reveromyceticus SN-593.</title>
        <authorList>
            <person name="Panthee S."/>
            <person name="Takahashi S."/>
            <person name="Takagi H."/>
            <person name="Nogawa T."/>
            <person name="Oowada E."/>
            <person name="Uramoto M."/>
            <person name="Osada H."/>
        </authorList>
    </citation>
    <scope>NUCLEOTIDE SEQUENCE [LARGE SCALE GENOMIC DNA]</scope>
    <source>
        <strain evidence="3 4">SN-593</strain>
    </source>
</reference>
<dbReference type="InterPro" id="IPR007295">
    <property type="entry name" value="DUF402"/>
</dbReference>
<dbReference type="InterPro" id="IPR035930">
    <property type="entry name" value="FomD-like_sf"/>
</dbReference>
<dbReference type="EMBL" id="AP018365">
    <property type="protein sequence ID" value="BBA97466.1"/>
    <property type="molecule type" value="Genomic_DNA"/>
</dbReference>
<feature type="domain" description="DUF402" evidence="2">
    <location>
        <begin position="76"/>
        <end position="187"/>
    </location>
</feature>
<keyword evidence="4" id="KW-1185">Reference proteome</keyword>
<dbReference type="GO" id="GO:0016787">
    <property type="term" value="F:hydrolase activity"/>
    <property type="evidence" value="ECO:0007669"/>
    <property type="project" value="UniProtKB-KW"/>
</dbReference>